<gene>
    <name evidence="1" type="ORF">S01H1_23218</name>
</gene>
<evidence type="ECO:0000313" key="1">
    <source>
        <dbReference type="EMBL" id="GAF95725.1"/>
    </source>
</evidence>
<accession>X0V4Z9</accession>
<feature type="non-terminal residue" evidence="1">
    <location>
        <position position="66"/>
    </location>
</feature>
<protein>
    <submittedName>
        <fullName evidence="1">Uncharacterized protein</fullName>
    </submittedName>
</protein>
<name>X0V4Z9_9ZZZZ</name>
<dbReference type="AlphaFoldDB" id="X0V4Z9"/>
<reference evidence="1" key="1">
    <citation type="journal article" date="2014" name="Front. Microbiol.">
        <title>High frequency of phylogenetically diverse reductive dehalogenase-homologous genes in deep subseafloor sedimentary metagenomes.</title>
        <authorList>
            <person name="Kawai M."/>
            <person name="Futagami T."/>
            <person name="Toyoda A."/>
            <person name="Takaki Y."/>
            <person name="Nishi S."/>
            <person name="Hori S."/>
            <person name="Arai W."/>
            <person name="Tsubouchi T."/>
            <person name="Morono Y."/>
            <person name="Uchiyama I."/>
            <person name="Ito T."/>
            <person name="Fujiyama A."/>
            <person name="Inagaki F."/>
            <person name="Takami H."/>
        </authorList>
    </citation>
    <scope>NUCLEOTIDE SEQUENCE</scope>
    <source>
        <strain evidence="1">Expedition CK06-06</strain>
    </source>
</reference>
<organism evidence="1">
    <name type="scientific">marine sediment metagenome</name>
    <dbReference type="NCBI Taxonomy" id="412755"/>
    <lineage>
        <taxon>unclassified sequences</taxon>
        <taxon>metagenomes</taxon>
        <taxon>ecological metagenomes</taxon>
    </lineage>
</organism>
<dbReference type="EMBL" id="BARS01013326">
    <property type="protein sequence ID" value="GAF95725.1"/>
    <property type="molecule type" value="Genomic_DNA"/>
</dbReference>
<proteinExistence type="predicted"/>
<sequence>MAYPGDEGKVIINAAESVTNWQKCAGPDDCDGNPNWNYIYYADVRGLVELHPDSNFAIRQVFQKGE</sequence>
<comment type="caution">
    <text evidence="1">The sequence shown here is derived from an EMBL/GenBank/DDBJ whole genome shotgun (WGS) entry which is preliminary data.</text>
</comment>